<evidence type="ECO:0000313" key="2">
    <source>
        <dbReference type="Proteomes" id="UP001054252"/>
    </source>
</evidence>
<proteinExistence type="predicted"/>
<reference evidence="1 2" key="1">
    <citation type="journal article" date="2021" name="Commun. Biol.">
        <title>The genome of Shorea leprosula (Dipterocarpaceae) highlights the ecological relevance of drought in aseasonal tropical rainforests.</title>
        <authorList>
            <person name="Ng K.K.S."/>
            <person name="Kobayashi M.J."/>
            <person name="Fawcett J.A."/>
            <person name="Hatakeyama M."/>
            <person name="Paape T."/>
            <person name="Ng C.H."/>
            <person name="Ang C.C."/>
            <person name="Tnah L.H."/>
            <person name="Lee C.T."/>
            <person name="Nishiyama T."/>
            <person name="Sese J."/>
            <person name="O'Brien M.J."/>
            <person name="Copetti D."/>
            <person name="Mohd Noor M.I."/>
            <person name="Ong R.C."/>
            <person name="Putra M."/>
            <person name="Sireger I.Z."/>
            <person name="Indrioko S."/>
            <person name="Kosugi Y."/>
            <person name="Izuno A."/>
            <person name="Isagi Y."/>
            <person name="Lee S.L."/>
            <person name="Shimizu K.K."/>
        </authorList>
    </citation>
    <scope>NUCLEOTIDE SEQUENCE [LARGE SCALE GENOMIC DNA]</scope>
    <source>
        <strain evidence="1">214</strain>
    </source>
</reference>
<organism evidence="1 2">
    <name type="scientific">Rubroshorea leprosula</name>
    <dbReference type="NCBI Taxonomy" id="152421"/>
    <lineage>
        <taxon>Eukaryota</taxon>
        <taxon>Viridiplantae</taxon>
        <taxon>Streptophyta</taxon>
        <taxon>Embryophyta</taxon>
        <taxon>Tracheophyta</taxon>
        <taxon>Spermatophyta</taxon>
        <taxon>Magnoliopsida</taxon>
        <taxon>eudicotyledons</taxon>
        <taxon>Gunneridae</taxon>
        <taxon>Pentapetalae</taxon>
        <taxon>rosids</taxon>
        <taxon>malvids</taxon>
        <taxon>Malvales</taxon>
        <taxon>Dipterocarpaceae</taxon>
        <taxon>Rubroshorea</taxon>
    </lineage>
</organism>
<accession>A0AAV5MU92</accession>
<comment type="caution">
    <text evidence="1">The sequence shown here is derived from an EMBL/GenBank/DDBJ whole genome shotgun (WGS) entry which is preliminary data.</text>
</comment>
<dbReference type="AlphaFoldDB" id="A0AAV5MU92"/>
<dbReference type="EMBL" id="BPVZ01001079">
    <property type="protein sequence ID" value="GKV53105.1"/>
    <property type="molecule type" value="Genomic_DNA"/>
</dbReference>
<keyword evidence="2" id="KW-1185">Reference proteome</keyword>
<dbReference type="Proteomes" id="UP001054252">
    <property type="component" value="Unassembled WGS sequence"/>
</dbReference>
<protein>
    <submittedName>
        <fullName evidence="1">Uncharacterized protein</fullName>
    </submittedName>
</protein>
<gene>
    <name evidence="1" type="ORF">SLEP1_g59651</name>
</gene>
<sequence length="33" mass="4011">MFEGNKVLVYRLQGKQRQRVKLSCGSRRQQERM</sequence>
<evidence type="ECO:0000313" key="1">
    <source>
        <dbReference type="EMBL" id="GKV53105.1"/>
    </source>
</evidence>
<name>A0AAV5MU92_9ROSI</name>